<dbReference type="EMBL" id="CADCWL010000023">
    <property type="protein sequence ID" value="CAA9548107.1"/>
    <property type="molecule type" value="Genomic_DNA"/>
</dbReference>
<dbReference type="AlphaFoldDB" id="A0A6J4UGM8"/>
<protein>
    <submittedName>
        <fullName evidence="1">Uncharacterized protein</fullName>
    </submittedName>
</protein>
<proteinExistence type="predicted"/>
<sequence length="95" mass="10411">MVRDRPTTAVPADLAAAIARAGVDPTAEPRPLQDALRSAIADRRGYLAWDVDHAGWVVQLLSPDRERFHGRTLEEALAWCLVWLMVDELGVGPPA</sequence>
<name>A0A6J4UGM8_9BACT</name>
<accession>A0A6J4UGM8</accession>
<reference evidence="1" key="1">
    <citation type="submission" date="2020-02" db="EMBL/GenBank/DDBJ databases">
        <authorList>
            <person name="Meier V. D."/>
        </authorList>
    </citation>
    <scope>NUCLEOTIDE SEQUENCE</scope>
    <source>
        <strain evidence="1">AVDCRST_MAG19</strain>
    </source>
</reference>
<evidence type="ECO:0000313" key="1">
    <source>
        <dbReference type="EMBL" id="CAA9548107.1"/>
    </source>
</evidence>
<organism evidence="1">
    <name type="scientific">uncultured Thermomicrobiales bacterium</name>
    <dbReference type="NCBI Taxonomy" id="1645740"/>
    <lineage>
        <taxon>Bacteria</taxon>
        <taxon>Pseudomonadati</taxon>
        <taxon>Thermomicrobiota</taxon>
        <taxon>Thermomicrobia</taxon>
        <taxon>Thermomicrobiales</taxon>
        <taxon>environmental samples</taxon>
    </lineage>
</organism>
<gene>
    <name evidence="1" type="ORF">AVDCRST_MAG19-552</name>
</gene>